<gene>
    <name evidence="2" type="ORF">FisN_8Hu067</name>
</gene>
<keyword evidence="3" id="KW-1185">Reference proteome</keyword>
<dbReference type="InParanoid" id="A0A1Z5JJJ6"/>
<evidence type="ECO:0000313" key="2">
    <source>
        <dbReference type="EMBL" id="GAX14096.1"/>
    </source>
</evidence>
<dbReference type="PANTHER" id="PTHR34117">
    <property type="entry name" value="STYLE CELL-CYCLE INHIBITOR 1"/>
    <property type="match status" value="1"/>
</dbReference>
<protein>
    <submittedName>
        <fullName evidence="2">Uncharacterized protein</fullName>
    </submittedName>
</protein>
<feature type="compositionally biased region" description="Basic and acidic residues" evidence="1">
    <location>
        <begin position="7"/>
        <end position="20"/>
    </location>
</feature>
<dbReference type="OrthoDB" id="2139939at2759"/>
<accession>A0A1Z5JJJ6</accession>
<sequence>MDLTDQDEQRLREAKEYLAKHDRKKRKHGEEEKKHKRSKKDDSSRKQSKKRHKDVKKKTKLSFKKTNLGDPRGHPPARLLDAERDYFAYHQHFWVYLYREEQTTFADMEDTQQARQAFARFVDQYNAGRLEEIYYQGSSMPPDILGECRPTRHQWNFQTSRTEEKSLSLLQDGVRKQTEYRMEDDEPSSVSRGAPGSK</sequence>
<dbReference type="EMBL" id="BDSP01000075">
    <property type="protein sequence ID" value="GAX14096.1"/>
    <property type="molecule type" value="Genomic_DNA"/>
</dbReference>
<dbReference type="InterPro" id="IPR044688">
    <property type="entry name" value="SCI-1-like"/>
</dbReference>
<dbReference type="Proteomes" id="UP000198406">
    <property type="component" value="Unassembled WGS sequence"/>
</dbReference>
<feature type="compositionally biased region" description="Basic and acidic residues" evidence="1">
    <location>
        <begin position="28"/>
        <end position="45"/>
    </location>
</feature>
<feature type="compositionally biased region" description="Basic residues" evidence="1">
    <location>
        <begin position="46"/>
        <end position="63"/>
    </location>
</feature>
<dbReference type="AlphaFoldDB" id="A0A1Z5JJJ6"/>
<comment type="caution">
    <text evidence="2">The sequence shown here is derived from an EMBL/GenBank/DDBJ whole genome shotgun (WGS) entry which is preliminary data.</text>
</comment>
<evidence type="ECO:0000256" key="1">
    <source>
        <dbReference type="SAM" id="MobiDB-lite"/>
    </source>
</evidence>
<reference evidence="2 3" key="1">
    <citation type="journal article" date="2015" name="Plant Cell">
        <title>Oil accumulation by the oleaginous diatom Fistulifera solaris as revealed by the genome and transcriptome.</title>
        <authorList>
            <person name="Tanaka T."/>
            <person name="Maeda Y."/>
            <person name="Veluchamy A."/>
            <person name="Tanaka M."/>
            <person name="Abida H."/>
            <person name="Marechal E."/>
            <person name="Bowler C."/>
            <person name="Muto M."/>
            <person name="Sunaga Y."/>
            <person name="Tanaka M."/>
            <person name="Yoshino T."/>
            <person name="Taniguchi T."/>
            <person name="Fukuda Y."/>
            <person name="Nemoto M."/>
            <person name="Matsumoto M."/>
            <person name="Wong P.S."/>
            <person name="Aburatani S."/>
            <person name="Fujibuchi W."/>
        </authorList>
    </citation>
    <scope>NUCLEOTIDE SEQUENCE [LARGE SCALE GENOMIC DNA]</scope>
    <source>
        <strain evidence="2 3">JPCC DA0580</strain>
    </source>
</reference>
<organism evidence="2 3">
    <name type="scientific">Fistulifera solaris</name>
    <name type="common">Oleaginous diatom</name>
    <dbReference type="NCBI Taxonomy" id="1519565"/>
    <lineage>
        <taxon>Eukaryota</taxon>
        <taxon>Sar</taxon>
        <taxon>Stramenopiles</taxon>
        <taxon>Ochrophyta</taxon>
        <taxon>Bacillariophyta</taxon>
        <taxon>Bacillariophyceae</taxon>
        <taxon>Bacillariophycidae</taxon>
        <taxon>Naviculales</taxon>
        <taxon>Naviculaceae</taxon>
        <taxon>Fistulifera</taxon>
    </lineage>
</organism>
<name>A0A1Z5JJJ6_FISSO</name>
<feature type="region of interest" description="Disordered" evidence="1">
    <location>
        <begin position="1"/>
        <end position="77"/>
    </location>
</feature>
<dbReference type="PANTHER" id="PTHR34117:SF1">
    <property type="entry name" value="STYLE CELL-CYCLE INHIBITOR 1"/>
    <property type="match status" value="1"/>
</dbReference>
<feature type="region of interest" description="Disordered" evidence="1">
    <location>
        <begin position="160"/>
        <end position="198"/>
    </location>
</feature>
<proteinExistence type="predicted"/>
<evidence type="ECO:0000313" key="3">
    <source>
        <dbReference type="Proteomes" id="UP000198406"/>
    </source>
</evidence>